<dbReference type="AlphaFoldDB" id="A0A5B7JPJ6"/>
<comment type="caution">
    <text evidence="2">The sequence shown here is derived from an EMBL/GenBank/DDBJ whole genome shotgun (WGS) entry which is preliminary data.</text>
</comment>
<accession>A0A5B7JPJ6</accession>
<evidence type="ECO:0000313" key="3">
    <source>
        <dbReference type="Proteomes" id="UP000324222"/>
    </source>
</evidence>
<reference evidence="2 3" key="1">
    <citation type="submission" date="2019-05" db="EMBL/GenBank/DDBJ databases">
        <title>Another draft genome of Portunus trituberculatus and its Hox gene families provides insights of decapod evolution.</title>
        <authorList>
            <person name="Jeong J.-H."/>
            <person name="Song I."/>
            <person name="Kim S."/>
            <person name="Choi T."/>
            <person name="Kim D."/>
            <person name="Ryu S."/>
            <person name="Kim W."/>
        </authorList>
    </citation>
    <scope>NUCLEOTIDE SEQUENCE [LARGE SCALE GENOMIC DNA]</scope>
    <source>
        <tissue evidence="2">Muscle</tissue>
    </source>
</reference>
<evidence type="ECO:0000256" key="1">
    <source>
        <dbReference type="SAM" id="Phobius"/>
    </source>
</evidence>
<evidence type="ECO:0000313" key="2">
    <source>
        <dbReference type="EMBL" id="MPC96759.1"/>
    </source>
</evidence>
<keyword evidence="3" id="KW-1185">Reference proteome</keyword>
<sequence>MTLQVAGRSGGRCGDEAMMMSSRGAAVVVMVMKPGDEDILTAQRGGVISLAEVVAMVEVVVLMIAVNGAYYSRNIG</sequence>
<keyword evidence="1" id="KW-1133">Transmembrane helix</keyword>
<gene>
    <name evidence="2" type="ORF">E2C01_092035</name>
</gene>
<protein>
    <submittedName>
        <fullName evidence="2">Uncharacterized protein</fullName>
    </submittedName>
</protein>
<organism evidence="2 3">
    <name type="scientific">Portunus trituberculatus</name>
    <name type="common">Swimming crab</name>
    <name type="synonym">Neptunus trituberculatus</name>
    <dbReference type="NCBI Taxonomy" id="210409"/>
    <lineage>
        <taxon>Eukaryota</taxon>
        <taxon>Metazoa</taxon>
        <taxon>Ecdysozoa</taxon>
        <taxon>Arthropoda</taxon>
        <taxon>Crustacea</taxon>
        <taxon>Multicrustacea</taxon>
        <taxon>Malacostraca</taxon>
        <taxon>Eumalacostraca</taxon>
        <taxon>Eucarida</taxon>
        <taxon>Decapoda</taxon>
        <taxon>Pleocyemata</taxon>
        <taxon>Brachyura</taxon>
        <taxon>Eubrachyura</taxon>
        <taxon>Portunoidea</taxon>
        <taxon>Portunidae</taxon>
        <taxon>Portuninae</taxon>
        <taxon>Portunus</taxon>
    </lineage>
</organism>
<name>A0A5B7JPJ6_PORTR</name>
<keyword evidence="1" id="KW-0812">Transmembrane</keyword>
<feature type="transmembrane region" description="Helical" evidence="1">
    <location>
        <begin position="47"/>
        <end position="70"/>
    </location>
</feature>
<dbReference type="Proteomes" id="UP000324222">
    <property type="component" value="Unassembled WGS sequence"/>
</dbReference>
<keyword evidence="1" id="KW-0472">Membrane</keyword>
<proteinExistence type="predicted"/>
<dbReference type="EMBL" id="VSRR010107229">
    <property type="protein sequence ID" value="MPC96759.1"/>
    <property type="molecule type" value="Genomic_DNA"/>
</dbReference>